<dbReference type="InParanoid" id="A0A0U5J9I5"/>
<keyword evidence="1" id="KW-0812">Transmembrane</keyword>
<evidence type="ECO:0000313" key="3">
    <source>
        <dbReference type="Proteomes" id="UP000069902"/>
    </source>
</evidence>
<name>A0A0U5J9I5_9BACT</name>
<sequence>MKRTRKRHLTLLETLIAVSLVSILLTIVFGFFRELSEINRMTEVQQKESFQMRYVETRLNYLFQRIVNENESVREGKQAYKRRFYFYTQSPEKSISESTSLIFSFNNGARSNPAFSDDLLARLYIDDKHRLCLAMWPIYSDKPHQEMQREVLLENVAAIHYKFYAAPERHLNAAAIQPGKVDTENKDPEKDHWHTQEWMKSYQQMPSIVNLTVKVANKPEDLQSRLAREIPSREITFAFVLPSSINYIYYPPG</sequence>
<dbReference type="KEGG" id="pnl:PNK_0103"/>
<keyword evidence="3" id="KW-1185">Reference proteome</keyword>
<keyword evidence="1" id="KW-0472">Membrane</keyword>
<dbReference type="PATRIC" id="fig|389348.3.peg.121"/>
<dbReference type="EMBL" id="LN879502">
    <property type="protein sequence ID" value="CUI15741.1"/>
    <property type="molecule type" value="Genomic_DNA"/>
</dbReference>
<evidence type="ECO:0000256" key="1">
    <source>
        <dbReference type="SAM" id="Phobius"/>
    </source>
</evidence>
<dbReference type="RefSeq" id="WP_032124774.1">
    <property type="nucleotide sequence ID" value="NZ_LN879502.1"/>
</dbReference>
<proteinExistence type="predicted"/>
<dbReference type="AlphaFoldDB" id="A0A0U5J9I5"/>
<gene>
    <name evidence="2" type="ORF">PNK_0103</name>
</gene>
<dbReference type="STRING" id="389348.PNK_0103"/>
<accession>A0A0U5J9I5</accession>
<feature type="transmembrane region" description="Helical" evidence="1">
    <location>
        <begin position="12"/>
        <end position="32"/>
    </location>
</feature>
<reference evidence="3" key="1">
    <citation type="submission" date="2015-09" db="EMBL/GenBank/DDBJ databases">
        <authorList>
            <person name="Bertelli C."/>
        </authorList>
    </citation>
    <scope>NUCLEOTIDE SEQUENCE [LARGE SCALE GENOMIC DNA]</scope>
    <source>
        <strain evidence="3">KNic</strain>
    </source>
</reference>
<evidence type="ECO:0000313" key="2">
    <source>
        <dbReference type="EMBL" id="CUI15741.1"/>
    </source>
</evidence>
<organism evidence="2 3">
    <name type="scientific">Candidatus Protochlamydia naegleriophila</name>
    <dbReference type="NCBI Taxonomy" id="389348"/>
    <lineage>
        <taxon>Bacteria</taxon>
        <taxon>Pseudomonadati</taxon>
        <taxon>Chlamydiota</taxon>
        <taxon>Chlamydiia</taxon>
        <taxon>Parachlamydiales</taxon>
        <taxon>Parachlamydiaceae</taxon>
        <taxon>Candidatus Protochlamydia</taxon>
    </lineage>
</organism>
<keyword evidence="1" id="KW-1133">Transmembrane helix</keyword>
<dbReference type="Proteomes" id="UP000069902">
    <property type="component" value="Chromosome cPNK"/>
</dbReference>
<protein>
    <submittedName>
        <fullName evidence="2">Putative membrane protein</fullName>
    </submittedName>
</protein>